<name>A0A5B8S1R2_9SPHN</name>
<dbReference type="EMBL" id="CP042345">
    <property type="protein sequence ID" value="QEA15002.1"/>
    <property type="molecule type" value="Genomic_DNA"/>
</dbReference>
<keyword evidence="3" id="KW-1185">Reference proteome</keyword>
<evidence type="ECO:0000313" key="3">
    <source>
        <dbReference type="Proteomes" id="UP000321172"/>
    </source>
</evidence>
<dbReference type="KEGG" id="ngf:FRF71_01990"/>
<dbReference type="OrthoDB" id="6057763at2"/>
<dbReference type="AlphaFoldDB" id="A0A5B8S1R2"/>
<gene>
    <name evidence="2" type="ORF">FRF71_01990</name>
</gene>
<dbReference type="RefSeq" id="WP_147088983.1">
    <property type="nucleotide sequence ID" value="NZ_BAABJD010000002.1"/>
</dbReference>
<feature type="signal peptide" evidence="1">
    <location>
        <begin position="1"/>
        <end position="23"/>
    </location>
</feature>
<keyword evidence="1" id="KW-0732">Signal</keyword>
<sequence length="146" mass="15436">MTRLSAAVLLCALAACSSEKAPAPDSSEAATPGATTPAAVQIDAIPEQLRGAWGLVPADCTSTKGDAKGLLLIDATTLKFYESLGKLGAITEASDTRIRASFDFTGEGMTWQREETLELQDGTLIRREAGQDAAPEPFKYTRCQAK</sequence>
<evidence type="ECO:0008006" key="4">
    <source>
        <dbReference type="Google" id="ProtNLM"/>
    </source>
</evidence>
<reference evidence="2 3" key="1">
    <citation type="journal article" date="2013" name="J. Microbiol. Biotechnol.">
        <title>Novosphingobium ginsenosidimutans sp. nov., with the ability to convert ginsenoside.</title>
        <authorList>
            <person name="Kim J.K."/>
            <person name="He D."/>
            <person name="Liu Q.M."/>
            <person name="Park H.Y."/>
            <person name="Jung M.S."/>
            <person name="Yoon M.H."/>
            <person name="Kim S.C."/>
            <person name="Im W.T."/>
        </authorList>
    </citation>
    <scope>NUCLEOTIDE SEQUENCE [LARGE SCALE GENOMIC DNA]</scope>
    <source>
        <strain evidence="2 3">FW-6</strain>
    </source>
</reference>
<evidence type="ECO:0000313" key="2">
    <source>
        <dbReference type="EMBL" id="QEA15002.1"/>
    </source>
</evidence>
<organism evidence="2 3">
    <name type="scientific">Novosphingobium ginsenosidimutans</name>
    <dbReference type="NCBI Taxonomy" id="1176536"/>
    <lineage>
        <taxon>Bacteria</taxon>
        <taxon>Pseudomonadati</taxon>
        <taxon>Pseudomonadota</taxon>
        <taxon>Alphaproteobacteria</taxon>
        <taxon>Sphingomonadales</taxon>
        <taxon>Sphingomonadaceae</taxon>
        <taxon>Novosphingobium</taxon>
    </lineage>
</organism>
<dbReference type="PROSITE" id="PS51257">
    <property type="entry name" value="PROKAR_LIPOPROTEIN"/>
    <property type="match status" value="1"/>
</dbReference>
<dbReference type="Proteomes" id="UP000321172">
    <property type="component" value="Chromosome"/>
</dbReference>
<feature type="chain" id="PRO_5022740814" description="Lipoprotein" evidence="1">
    <location>
        <begin position="24"/>
        <end position="146"/>
    </location>
</feature>
<proteinExistence type="predicted"/>
<accession>A0A5B8S1R2</accession>
<protein>
    <recommendedName>
        <fullName evidence="4">Lipoprotein</fullName>
    </recommendedName>
</protein>
<evidence type="ECO:0000256" key="1">
    <source>
        <dbReference type="SAM" id="SignalP"/>
    </source>
</evidence>